<dbReference type="EMBL" id="FRCT01000001">
    <property type="protein sequence ID" value="SHM17658.1"/>
    <property type="molecule type" value="Genomic_DNA"/>
</dbReference>
<organism evidence="2 3">
    <name type="scientific">Ruminococcus flavefaciens</name>
    <dbReference type="NCBI Taxonomy" id="1265"/>
    <lineage>
        <taxon>Bacteria</taxon>
        <taxon>Bacillati</taxon>
        <taxon>Bacillota</taxon>
        <taxon>Clostridia</taxon>
        <taxon>Eubacteriales</taxon>
        <taxon>Oscillospiraceae</taxon>
        <taxon>Ruminococcus</taxon>
    </lineage>
</organism>
<evidence type="ECO:0000313" key="3">
    <source>
        <dbReference type="Proteomes" id="UP000184394"/>
    </source>
</evidence>
<keyword evidence="1" id="KW-0732">Signal</keyword>
<evidence type="ECO:0008006" key="4">
    <source>
        <dbReference type="Google" id="ProtNLM"/>
    </source>
</evidence>
<evidence type="ECO:0000313" key="2">
    <source>
        <dbReference type="EMBL" id="SHM17658.1"/>
    </source>
</evidence>
<gene>
    <name evidence="2" type="ORF">SAMN04487860_101398</name>
</gene>
<feature type="chain" id="PRO_5012703424" description="Lipoprotein" evidence="1">
    <location>
        <begin position="23"/>
        <end position="242"/>
    </location>
</feature>
<dbReference type="PROSITE" id="PS51257">
    <property type="entry name" value="PROKAR_LIPOPROTEIN"/>
    <property type="match status" value="1"/>
</dbReference>
<protein>
    <recommendedName>
        <fullName evidence="4">Lipoprotein</fullName>
    </recommendedName>
</protein>
<evidence type="ECO:0000256" key="1">
    <source>
        <dbReference type="SAM" id="SignalP"/>
    </source>
</evidence>
<name>A0A1M7GNF9_RUMFL</name>
<sequence>MKIRRIFSVLAAAAVICGTASCNEKVKTSKNADDTVNKSAAPSDLSGVDFEDTVTAGSGDAYLAIADKDFTMQYLGGSDENNQLTFDAGVVHIDGNGDYKVSVNADTKGFRYRATGDPDKEYKPKGLEYAAVIINDGEAAVPDAVITIKKVKVDGKDIELKKKSFTYTDAGKLRSNIFNEWIADDGLPEDSRTDKGALFNNFDNSSPSDINDGSYSAQLVDTGVFNEWTKVEVEFSISGLDK</sequence>
<dbReference type="OrthoDB" id="1818847at2"/>
<feature type="signal peptide" evidence="1">
    <location>
        <begin position="1"/>
        <end position="22"/>
    </location>
</feature>
<dbReference type="AlphaFoldDB" id="A0A1M7GNF9"/>
<reference evidence="2 3" key="1">
    <citation type="submission" date="2016-11" db="EMBL/GenBank/DDBJ databases">
        <authorList>
            <person name="Jaros S."/>
            <person name="Januszkiewicz K."/>
            <person name="Wedrychowicz H."/>
        </authorList>
    </citation>
    <scope>NUCLEOTIDE SEQUENCE [LARGE SCALE GENOMIC DNA]</scope>
    <source>
        <strain evidence="2 3">Y1</strain>
    </source>
</reference>
<dbReference type="RefSeq" id="WP_072948150.1">
    <property type="nucleotide sequence ID" value="NZ_FRCT01000001.1"/>
</dbReference>
<proteinExistence type="predicted"/>
<accession>A0A1M7GNF9</accession>
<dbReference type="Proteomes" id="UP000184394">
    <property type="component" value="Unassembled WGS sequence"/>
</dbReference>